<evidence type="ECO:0000259" key="4">
    <source>
        <dbReference type="PROSITE" id="PS50240"/>
    </source>
</evidence>
<protein>
    <submittedName>
        <fullName evidence="5">Serine proteinase stubble</fullName>
    </submittedName>
</protein>
<dbReference type="CDD" id="cd00190">
    <property type="entry name" value="Tryp_SPc"/>
    <property type="match status" value="1"/>
</dbReference>
<evidence type="ECO:0000256" key="3">
    <source>
        <dbReference type="ARBA" id="ARBA00022825"/>
    </source>
</evidence>
<comment type="caution">
    <text evidence="5">The sequence shown here is derived from an EMBL/GenBank/DDBJ whole genome shotgun (WGS) entry which is preliminary data.</text>
</comment>
<dbReference type="InterPro" id="IPR001254">
    <property type="entry name" value="Trypsin_dom"/>
</dbReference>
<dbReference type="Gene3D" id="2.40.10.10">
    <property type="entry name" value="Trypsin-like serine proteases"/>
    <property type="match status" value="2"/>
</dbReference>
<keyword evidence="3" id="KW-0720">Serine protease</keyword>
<keyword evidence="6" id="KW-1185">Reference proteome</keyword>
<proteinExistence type="predicted"/>
<dbReference type="GO" id="GO:0004252">
    <property type="term" value="F:serine-type endopeptidase activity"/>
    <property type="evidence" value="ECO:0007669"/>
    <property type="project" value="InterPro"/>
</dbReference>
<name>A0A5N5SVC5_9CRUS</name>
<dbReference type="InterPro" id="IPR009003">
    <property type="entry name" value="Peptidase_S1_PA"/>
</dbReference>
<dbReference type="PROSITE" id="PS50240">
    <property type="entry name" value="TRYPSIN_DOM"/>
    <property type="match status" value="1"/>
</dbReference>
<evidence type="ECO:0000256" key="1">
    <source>
        <dbReference type="ARBA" id="ARBA00022670"/>
    </source>
</evidence>
<dbReference type="GO" id="GO:0005615">
    <property type="term" value="C:extracellular space"/>
    <property type="evidence" value="ECO:0007669"/>
    <property type="project" value="TreeGrafter"/>
</dbReference>
<dbReference type="PANTHER" id="PTHR24264">
    <property type="entry name" value="TRYPSIN-RELATED"/>
    <property type="match status" value="1"/>
</dbReference>
<accession>A0A5N5SVC5</accession>
<dbReference type="AlphaFoldDB" id="A0A5N5SVC5"/>
<dbReference type="Pfam" id="PF00089">
    <property type="entry name" value="Trypsin"/>
    <property type="match status" value="1"/>
</dbReference>
<dbReference type="InterPro" id="IPR043504">
    <property type="entry name" value="Peptidase_S1_PA_chymotrypsin"/>
</dbReference>
<evidence type="ECO:0000313" key="6">
    <source>
        <dbReference type="Proteomes" id="UP000326759"/>
    </source>
</evidence>
<dbReference type="PANTHER" id="PTHR24264:SF83">
    <property type="entry name" value="COMPLEMENT FACTOR I"/>
    <property type="match status" value="1"/>
</dbReference>
<reference evidence="5 6" key="1">
    <citation type="journal article" date="2019" name="PLoS Biol.">
        <title>Sex chromosomes control vertical transmission of feminizing Wolbachia symbionts in an isopod.</title>
        <authorList>
            <person name="Becking T."/>
            <person name="Chebbi M.A."/>
            <person name="Giraud I."/>
            <person name="Moumen B."/>
            <person name="Laverre T."/>
            <person name="Caubet Y."/>
            <person name="Peccoud J."/>
            <person name="Gilbert C."/>
            <person name="Cordaux R."/>
        </authorList>
    </citation>
    <scope>NUCLEOTIDE SEQUENCE [LARGE SCALE GENOMIC DNA]</scope>
    <source>
        <strain evidence="5">ANa2</strain>
        <tissue evidence="5">Whole body excluding digestive tract and cuticle</tissue>
    </source>
</reference>
<dbReference type="OrthoDB" id="10059102at2759"/>
<evidence type="ECO:0000313" key="5">
    <source>
        <dbReference type="EMBL" id="KAB7497868.1"/>
    </source>
</evidence>
<gene>
    <name evidence="5" type="primary">Sb_12</name>
    <name evidence="5" type="ORF">Anas_09949</name>
</gene>
<dbReference type="SUPFAM" id="SSF50494">
    <property type="entry name" value="Trypsin-like serine proteases"/>
    <property type="match status" value="1"/>
</dbReference>
<keyword evidence="1" id="KW-0645">Protease</keyword>
<dbReference type="InterPro" id="IPR050127">
    <property type="entry name" value="Serine_Proteases_S1"/>
</dbReference>
<dbReference type="SMART" id="SM00020">
    <property type="entry name" value="Tryp_SPc"/>
    <property type="match status" value="1"/>
</dbReference>
<organism evidence="5 6">
    <name type="scientific">Armadillidium nasatum</name>
    <dbReference type="NCBI Taxonomy" id="96803"/>
    <lineage>
        <taxon>Eukaryota</taxon>
        <taxon>Metazoa</taxon>
        <taxon>Ecdysozoa</taxon>
        <taxon>Arthropoda</taxon>
        <taxon>Crustacea</taxon>
        <taxon>Multicrustacea</taxon>
        <taxon>Malacostraca</taxon>
        <taxon>Eumalacostraca</taxon>
        <taxon>Peracarida</taxon>
        <taxon>Isopoda</taxon>
        <taxon>Oniscidea</taxon>
        <taxon>Crinocheta</taxon>
        <taxon>Armadillidiidae</taxon>
        <taxon>Armadillidium</taxon>
    </lineage>
</organism>
<sequence length="160" mass="17785">MKVRVGEHNLSFRDEGHPYRDFKVKRKVIHKDYLSNSRLNDLSFENDIALLELKDSVKFKSHVQPICLPGSDDLLVGRSALVTGWGKRAEGGNLTQILQKGDSGGPLQTVSKDGRYILSGVVSWGSGCGEAKKPGVYTRISKYVNWILEEIGVIKHSSIF</sequence>
<dbReference type="GO" id="GO:0006508">
    <property type="term" value="P:proteolysis"/>
    <property type="evidence" value="ECO:0007669"/>
    <property type="project" value="UniProtKB-KW"/>
</dbReference>
<dbReference type="EMBL" id="SEYY01019813">
    <property type="protein sequence ID" value="KAB7497868.1"/>
    <property type="molecule type" value="Genomic_DNA"/>
</dbReference>
<dbReference type="Proteomes" id="UP000326759">
    <property type="component" value="Unassembled WGS sequence"/>
</dbReference>
<evidence type="ECO:0000256" key="2">
    <source>
        <dbReference type="ARBA" id="ARBA00022801"/>
    </source>
</evidence>
<keyword evidence="2" id="KW-0378">Hydrolase</keyword>
<feature type="domain" description="Peptidase S1" evidence="4">
    <location>
        <begin position="1"/>
        <end position="152"/>
    </location>
</feature>